<keyword evidence="3" id="KW-1185">Reference proteome</keyword>
<dbReference type="PANTHER" id="PTHR47595:SF1">
    <property type="entry name" value="MYB_SANT-LIKE DNA-BINDING DOMAIN-CONTAINING PROTEIN"/>
    <property type="match status" value="1"/>
</dbReference>
<feature type="compositionally biased region" description="Polar residues" evidence="1">
    <location>
        <begin position="508"/>
        <end position="525"/>
    </location>
</feature>
<sequence length="629" mass="72224">MSSFDSDSWSVDETVTLIGIIKSLKELHGAGKWDWQRVANQMAESKLWPNGYSRSVPDLRDRYKKLRNDYFTARYRNRTCQYFNYLADLLGDELASPKQQPETDDEEPEQELELNPDEDIKVEQKYAQTLELELVNGDNTNRSTGSTSKMPLRCKWAEGEVEALLNIIITHKLQAPLLRKRNAKVFKLLAREMARRNFIKRPDQLRVKYHQLRRQYAKAKNGGESFEHFEDMHALLNGSLQHGESSAGEGDSDSNDSGEEDGDVALGSDSESEGALVRAVIPSNARVKWAEGEVDIFLDIITSMGLQSALLRKRNAKIFKLLSKEMGKRSFDKAPEKLRIKFQHLRRQYNKAKNGGDTFEHFEAMHQLLNPVKKSGAESEANYSSGTESDYNYSDEGDADTSRTNRHPDSYYWTDHEVDAFLAIIKQQNLFRALDGSKKRNFKTLAYISNILAKQSYQRTPHQLRNKLRLLLRRYREVKKDGLRNVRMLPRHFEMLEDLMKKKRTTKTKASQNMTTTSMGVSSKPATPLESDSEGSSSGSSCDLLRAAAESEEYEDAFEMPPEPTPLEVLTSISEGQKQLLSTLKESQERFLREQREMQAQFLQELSSVMRQEREATFHMLKELMQQPK</sequence>
<feature type="region of interest" description="Disordered" evidence="1">
    <location>
        <begin position="240"/>
        <end position="271"/>
    </location>
</feature>
<dbReference type="RefSeq" id="XP_023160527.2">
    <property type="nucleotide sequence ID" value="XM_023304759.2"/>
</dbReference>
<feature type="compositionally biased region" description="Acidic residues" evidence="1">
    <location>
        <begin position="250"/>
        <end position="263"/>
    </location>
</feature>
<feature type="domain" description="Myb/SANT-like DNA-binding" evidence="2">
    <location>
        <begin position="411"/>
        <end position="499"/>
    </location>
</feature>
<accession>A0A6J1L2B0</accession>
<dbReference type="Gene3D" id="1.10.10.60">
    <property type="entry name" value="Homeodomain-like"/>
    <property type="match status" value="3"/>
</dbReference>
<evidence type="ECO:0000256" key="1">
    <source>
        <dbReference type="SAM" id="MobiDB-lite"/>
    </source>
</evidence>
<dbReference type="GeneID" id="111592515"/>
<feature type="region of interest" description="Disordered" evidence="1">
    <location>
        <begin position="96"/>
        <end position="116"/>
    </location>
</feature>
<feature type="compositionally biased region" description="Acidic residues" evidence="1">
    <location>
        <begin position="102"/>
        <end position="116"/>
    </location>
</feature>
<evidence type="ECO:0000313" key="3">
    <source>
        <dbReference type="Proteomes" id="UP000504633"/>
    </source>
</evidence>
<feature type="domain" description="Myb/SANT-like DNA-binding" evidence="2">
    <location>
        <begin position="153"/>
        <end position="235"/>
    </location>
</feature>
<evidence type="ECO:0000313" key="4">
    <source>
        <dbReference type="RefSeq" id="XP_023160527.2"/>
    </source>
</evidence>
<reference evidence="4" key="1">
    <citation type="submission" date="2025-08" db="UniProtKB">
        <authorList>
            <consortium name="RefSeq"/>
        </authorList>
    </citation>
    <scope>IDENTIFICATION</scope>
    <source>
        <strain evidence="4">15085-1641.00</strain>
        <tissue evidence="4">Whole body</tissue>
    </source>
</reference>
<dbReference type="Pfam" id="PF13837">
    <property type="entry name" value="Myb_DNA-bind_4"/>
    <property type="match status" value="4"/>
</dbReference>
<feature type="domain" description="Myb/SANT-like DNA-binding" evidence="2">
    <location>
        <begin position="7"/>
        <end position="88"/>
    </location>
</feature>
<feature type="region of interest" description="Disordered" evidence="1">
    <location>
        <begin position="375"/>
        <end position="407"/>
    </location>
</feature>
<name>A0A6J1L2B0_DROHY</name>
<dbReference type="AlphaFoldDB" id="A0A6J1L2B0"/>
<proteinExistence type="predicted"/>
<protein>
    <submittedName>
        <fullName evidence="4">Uncharacterized protein LOC111592515 isoform X1</fullName>
    </submittedName>
</protein>
<feature type="domain" description="Myb/SANT-like DNA-binding" evidence="2">
    <location>
        <begin position="286"/>
        <end position="368"/>
    </location>
</feature>
<dbReference type="PANTHER" id="PTHR47595">
    <property type="entry name" value="HEAT SHOCK 70 KDA PROTEIN 14"/>
    <property type="match status" value="1"/>
</dbReference>
<feature type="region of interest" description="Disordered" evidence="1">
    <location>
        <begin position="503"/>
        <end position="543"/>
    </location>
</feature>
<organism evidence="3 4">
    <name type="scientific">Drosophila hydei</name>
    <name type="common">Fruit fly</name>
    <dbReference type="NCBI Taxonomy" id="7224"/>
    <lineage>
        <taxon>Eukaryota</taxon>
        <taxon>Metazoa</taxon>
        <taxon>Ecdysozoa</taxon>
        <taxon>Arthropoda</taxon>
        <taxon>Hexapoda</taxon>
        <taxon>Insecta</taxon>
        <taxon>Pterygota</taxon>
        <taxon>Neoptera</taxon>
        <taxon>Endopterygota</taxon>
        <taxon>Diptera</taxon>
        <taxon>Brachycera</taxon>
        <taxon>Muscomorpha</taxon>
        <taxon>Ephydroidea</taxon>
        <taxon>Drosophilidae</taxon>
        <taxon>Drosophila</taxon>
    </lineage>
</organism>
<gene>
    <name evidence="4" type="primary">LOC111592515</name>
</gene>
<feature type="compositionally biased region" description="Polar residues" evidence="1">
    <location>
        <begin position="381"/>
        <end position="392"/>
    </location>
</feature>
<evidence type="ECO:0000259" key="2">
    <source>
        <dbReference type="Pfam" id="PF13837"/>
    </source>
</evidence>
<dbReference type="OrthoDB" id="691673at2759"/>
<dbReference type="Proteomes" id="UP000504633">
    <property type="component" value="Unplaced"/>
</dbReference>
<dbReference type="KEGG" id="dhe:111592515"/>
<dbReference type="InterPro" id="IPR044822">
    <property type="entry name" value="Myb_DNA-bind_4"/>
</dbReference>